<feature type="binding site" evidence="6">
    <location>
        <position position="80"/>
    </location>
    <ligand>
        <name>S-adenosyl-L-methionine</name>
        <dbReference type="ChEBI" id="CHEBI:59789"/>
    </ligand>
</feature>
<feature type="binding site" evidence="6">
    <location>
        <position position="82"/>
    </location>
    <ligand>
        <name>S-adenosyl-L-methionine</name>
        <dbReference type="ChEBI" id="CHEBI:59789"/>
    </ligand>
</feature>
<dbReference type="GO" id="GO:0008983">
    <property type="term" value="F:protein-glutamate O-methyltransferase activity"/>
    <property type="evidence" value="ECO:0007669"/>
    <property type="project" value="UniProtKB-EC"/>
</dbReference>
<evidence type="ECO:0000313" key="8">
    <source>
        <dbReference type="EMBL" id="OGI51212.1"/>
    </source>
</evidence>
<evidence type="ECO:0000259" key="7">
    <source>
        <dbReference type="PROSITE" id="PS50123"/>
    </source>
</evidence>
<evidence type="ECO:0000256" key="3">
    <source>
        <dbReference type="ARBA" id="ARBA00022679"/>
    </source>
</evidence>
<dbReference type="Pfam" id="PF01739">
    <property type="entry name" value="CheR"/>
    <property type="match status" value="1"/>
</dbReference>
<sequence length="280" mass="32432">MPQPYTTTITDREFGQLRDLIHAHTGIALSEHKRALVCSRLAKRLRHYNLACYADYYELLTQADPDGRELMEMINAITTNKTDFFRESHHFQFLSEQVFPALKQSRRRRLRIWSAAASSGEEAYTLAITVSEAFPAPNDWDIKILATDIDTNVLERAARGVYSEHQVRMISKPLLQRYFLKGAGAHEDEVMVKPVLKSLIRFARLNLIDEPWPMQGPFDAILCRNVFIYFDKPTQQRLFARFAKLLRKDGYLMLGHAEFIQGHESLFSIVGHSIYRRRGN</sequence>
<comment type="catalytic activity">
    <reaction evidence="1 5">
        <text>L-glutamyl-[protein] + S-adenosyl-L-methionine = [protein]-L-glutamate 5-O-methyl ester + S-adenosyl-L-homocysteine</text>
        <dbReference type="Rhea" id="RHEA:24452"/>
        <dbReference type="Rhea" id="RHEA-COMP:10208"/>
        <dbReference type="Rhea" id="RHEA-COMP:10311"/>
        <dbReference type="ChEBI" id="CHEBI:29973"/>
        <dbReference type="ChEBI" id="CHEBI:57856"/>
        <dbReference type="ChEBI" id="CHEBI:59789"/>
        <dbReference type="ChEBI" id="CHEBI:82795"/>
        <dbReference type="EC" id="2.1.1.80"/>
    </reaction>
</comment>
<dbReference type="PIRSF" id="PIRSF000410">
    <property type="entry name" value="CheR"/>
    <property type="match status" value="1"/>
</dbReference>
<reference evidence="8 9" key="1">
    <citation type="journal article" date="2016" name="Nat. Commun.">
        <title>Thousands of microbial genomes shed light on interconnected biogeochemical processes in an aquifer system.</title>
        <authorList>
            <person name="Anantharaman K."/>
            <person name="Brown C.T."/>
            <person name="Hug L.A."/>
            <person name="Sharon I."/>
            <person name="Castelle C.J."/>
            <person name="Probst A.J."/>
            <person name="Thomas B.C."/>
            <person name="Singh A."/>
            <person name="Wilkins M.J."/>
            <person name="Karaoz U."/>
            <person name="Brodie E.L."/>
            <person name="Williams K.H."/>
            <person name="Hubbard S.S."/>
            <person name="Banfield J.F."/>
        </authorList>
    </citation>
    <scope>NUCLEOTIDE SEQUENCE [LARGE SCALE GENOMIC DNA]</scope>
</reference>
<dbReference type="Gene3D" id="1.10.155.10">
    <property type="entry name" value="Chemotaxis receptor methyltransferase CheR, N-terminal domain"/>
    <property type="match status" value="1"/>
</dbReference>
<dbReference type="PROSITE" id="PS50123">
    <property type="entry name" value="CHER"/>
    <property type="match status" value="1"/>
</dbReference>
<dbReference type="PRINTS" id="PR00996">
    <property type="entry name" value="CHERMTFRASE"/>
</dbReference>
<feature type="binding site" evidence="6">
    <location>
        <begin position="224"/>
        <end position="225"/>
    </location>
    <ligand>
        <name>S-adenosyl-L-methionine</name>
        <dbReference type="ChEBI" id="CHEBI:59789"/>
    </ligand>
</feature>
<dbReference type="Pfam" id="PF03705">
    <property type="entry name" value="CheR_N"/>
    <property type="match status" value="1"/>
</dbReference>
<feature type="binding site" evidence="6">
    <location>
        <begin position="206"/>
        <end position="207"/>
    </location>
    <ligand>
        <name>S-adenosyl-L-methionine</name>
        <dbReference type="ChEBI" id="CHEBI:59789"/>
    </ligand>
</feature>
<gene>
    <name evidence="8" type="ORF">A3B81_01355</name>
</gene>
<keyword evidence="2 5" id="KW-0489">Methyltransferase</keyword>
<evidence type="ECO:0000256" key="6">
    <source>
        <dbReference type="PIRSR" id="PIRSR000410-1"/>
    </source>
</evidence>
<feature type="binding site" evidence="6">
    <location>
        <position position="86"/>
    </location>
    <ligand>
        <name>S-adenosyl-L-methionine</name>
        <dbReference type="ChEBI" id="CHEBI:59789"/>
    </ligand>
</feature>
<dbReference type="Proteomes" id="UP000179362">
    <property type="component" value="Unassembled WGS sequence"/>
</dbReference>
<organism evidence="8 9">
    <name type="scientific">Candidatus Muproteobacteria bacterium RIFCSPHIGHO2_02_FULL_65_16</name>
    <dbReference type="NCBI Taxonomy" id="1817766"/>
    <lineage>
        <taxon>Bacteria</taxon>
        <taxon>Pseudomonadati</taxon>
        <taxon>Pseudomonadota</taxon>
        <taxon>Candidatus Muproteobacteria</taxon>
    </lineage>
</organism>
<dbReference type="SMART" id="SM00138">
    <property type="entry name" value="MeTrc"/>
    <property type="match status" value="1"/>
</dbReference>
<feature type="domain" description="CheR-type methyltransferase" evidence="7">
    <location>
        <begin position="8"/>
        <end position="280"/>
    </location>
</feature>
<dbReference type="PANTHER" id="PTHR24422">
    <property type="entry name" value="CHEMOTAXIS PROTEIN METHYLTRANSFERASE"/>
    <property type="match status" value="1"/>
</dbReference>
<proteinExistence type="predicted"/>
<protein>
    <recommendedName>
        <fullName evidence="5">Chemotaxis protein methyltransferase</fullName>
        <ecNumber evidence="5">2.1.1.80</ecNumber>
    </recommendedName>
</protein>
<comment type="function">
    <text evidence="5">Methylation of the membrane-bound methyl-accepting chemotaxis proteins (MCP) to form gamma-glutamyl methyl ester residues in MCP.</text>
</comment>
<dbReference type="SUPFAM" id="SSF53335">
    <property type="entry name" value="S-adenosyl-L-methionine-dependent methyltransferases"/>
    <property type="match status" value="1"/>
</dbReference>
<dbReference type="InterPro" id="IPR022641">
    <property type="entry name" value="CheR_N"/>
</dbReference>
<dbReference type="InterPro" id="IPR026024">
    <property type="entry name" value="Chemotaxis_MeTrfase_CheR"/>
</dbReference>
<dbReference type="InterPro" id="IPR000780">
    <property type="entry name" value="CheR_MeTrfase"/>
</dbReference>
<evidence type="ECO:0000256" key="4">
    <source>
        <dbReference type="ARBA" id="ARBA00022691"/>
    </source>
</evidence>
<name>A0A1F6U1L0_9PROT</name>
<dbReference type="EC" id="2.1.1.80" evidence="5"/>
<evidence type="ECO:0000256" key="5">
    <source>
        <dbReference type="PIRNR" id="PIRNR000410"/>
    </source>
</evidence>
<accession>A0A1F6U1L0</accession>
<dbReference type="CDD" id="cd02440">
    <property type="entry name" value="AdoMet_MTases"/>
    <property type="match status" value="1"/>
</dbReference>
<feature type="binding site" evidence="6">
    <location>
        <position position="122"/>
    </location>
    <ligand>
        <name>S-adenosyl-L-methionine</name>
        <dbReference type="ChEBI" id="CHEBI:59789"/>
    </ligand>
</feature>
<dbReference type="Gene3D" id="3.40.50.150">
    <property type="entry name" value="Vaccinia Virus protein VP39"/>
    <property type="match status" value="1"/>
</dbReference>
<dbReference type="InterPro" id="IPR029063">
    <property type="entry name" value="SAM-dependent_MTases_sf"/>
</dbReference>
<dbReference type="InterPro" id="IPR036804">
    <property type="entry name" value="CheR_N_sf"/>
</dbReference>
<evidence type="ECO:0000256" key="2">
    <source>
        <dbReference type="ARBA" id="ARBA00022603"/>
    </source>
</evidence>
<evidence type="ECO:0000256" key="1">
    <source>
        <dbReference type="ARBA" id="ARBA00001541"/>
    </source>
</evidence>
<comment type="caution">
    <text evidence="8">The sequence shown here is derived from an EMBL/GenBank/DDBJ whole genome shotgun (WGS) entry which is preliminary data.</text>
</comment>
<keyword evidence="4 5" id="KW-0949">S-adenosyl-L-methionine</keyword>
<evidence type="ECO:0000313" key="9">
    <source>
        <dbReference type="Proteomes" id="UP000179362"/>
    </source>
</evidence>
<dbReference type="AlphaFoldDB" id="A0A1F6U1L0"/>
<dbReference type="InterPro" id="IPR050903">
    <property type="entry name" value="Bact_Chemotaxis_MeTrfase"/>
</dbReference>
<dbReference type="InterPro" id="IPR022642">
    <property type="entry name" value="CheR_C"/>
</dbReference>
<feature type="binding site" evidence="6">
    <location>
        <position position="148"/>
    </location>
    <ligand>
        <name>S-adenosyl-L-methionine</name>
        <dbReference type="ChEBI" id="CHEBI:59789"/>
    </ligand>
</feature>
<dbReference type="EMBL" id="MFTA01000063">
    <property type="protein sequence ID" value="OGI51212.1"/>
    <property type="molecule type" value="Genomic_DNA"/>
</dbReference>
<dbReference type="PANTHER" id="PTHR24422:SF19">
    <property type="entry name" value="CHEMOTAXIS PROTEIN METHYLTRANSFERASE"/>
    <property type="match status" value="1"/>
</dbReference>
<dbReference type="GO" id="GO:0032259">
    <property type="term" value="P:methylation"/>
    <property type="evidence" value="ECO:0007669"/>
    <property type="project" value="UniProtKB-KW"/>
</dbReference>
<keyword evidence="3 5" id="KW-0808">Transferase</keyword>
<dbReference type="SUPFAM" id="SSF47757">
    <property type="entry name" value="Chemotaxis receptor methyltransferase CheR, N-terminal domain"/>
    <property type="match status" value="1"/>
</dbReference>